<sequence>MTIFTAQRTIFSNLQPKKMLPISSTPADRQHLILPELNGDIHGIHIQLVEHQNWRCELMLIHYRSM</sequence>
<comment type="caution">
    <text evidence="1">The sequence shown here is derived from an EMBL/GenBank/DDBJ whole genome shotgun (WGS) entry which is preliminary data.</text>
</comment>
<dbReference type="Proteomes" id="UP000596857">
    <property type="component" value="Unassembled WGS sequence"/>
</dbReference>
<name>A0ABX1YC47_9BACL</name>
<evidence type="ECO:0000313" key="1">
    <source>
        <dbReference type="EMBL" id="NOU78537.1"/>
    </source>
</evidence>
<evidence type="ECO:0000313" key="2">
    <source>
        <dbReference type="Proteomes" id="UP000596857"/>
    </source>
</evidence>
<protein>
    <submittedName>
        <fullName evidence="1">Uncharacterized protein</fullName>
    </submittedName>
</protein>
<proteinExistence type="predicted"/>
<reference evidence="1 2" key="1">
    <citation type="submission" date="2019-10" db="EMBL/GenBank/DDBJ databases">
        <title>Description of Paenibacillus terricola sp. nov.</title>
        <authorList>
            <person name="Carlier A."/>
            <person name="Qi S."/>
        </authorList>
    </citation>
    <scope>NUCLEOTIDE SEQUENCE [LARGE SCALE GENOMIC DNA]</scope>
    <source>
        <strain evidence="1 2">LMG 31459</strain>
    </source>
</reference>
<accession>A0ABX1YC47</accession>
<keyword evidence="2" id="KW-1185">Reference proteome</keyword>
<organism evidence="1 2">
    <name type="scientific">Paenibacillus phytohabitans</name>
    <dbReference type="NCBI Taxonomy" id="2654978"/>
    <lineage>
        <taxon>Bacteria</taxon>
        <taxon>Bacillati</taxon>
        <taxon>Bacillota</taxon>
        <taxon>Bacilli</taxon>
        <taxon>Bacillales</taxon>
        <taxon>Paenibacillaceae</taxon>
        <taxon>Paenibacillus</taxon>
    </lineage>
</organism>
<gene>
    <name evidence="1" type="ORF">GC101_06540</name>
</gene>
<dbReference type="EMBL" id="WHOB01000020">
    <property type="protein sequence ID" value="NOU78537.1"/>
    <property type="molecule type" value="Genomic_DNA"/>
</dbReference>